<dbReference type="SUPFAM" id="SSF52374">
    <property type="entry name" value="Nucleotidylyl transferase"/>
    <property type="match status" value="1"/>
</dbReference>
<evidence type="ECO:0000256" key="4">
    <source>
        <dbReference type="ARBA" id="ARBA00022741"/>
    </source>
</evidence>
<dbReference type="InterPro" id="IPR023586">
    <property type="entry name" value="Ile-tRNA-ligase_type2"/>
</dbReference>
<keyword evidence="3" id="KW-0436">Ligase</keyword>
<evidence type="ECO:0000256" key="5">
    <source>
        <dbReference type="ARBA" id="ARBA00022840"/>
    </source>
</evidence>
<dbReference type="Gene3D" id="1.10.730.10">
    <property type="entry name" value="Isoleucyl-tRNA Synthetase, Domain 1"/>
    <property type="match status" value="1"/>
</dbReference>
<evidence type="ECO:0000313" key="14">
    <source>
        <dbReference type="Proteomes" id="UP000245956"/>
    </source>
</evidence>
<dbReference type="PANTHER" id="PTHR42780:SF1">
    <property type="entry name" value="ISOLEUCINE--TRNA LIGASE, CYTOPLASMIC"/>
    <property type="match status" value="1"/>
</dbReference>
<evidence type="ECO:0000256" key="7">
    <source>
        <dbReference type="ARBA" id="ARBA00023146"/>
    </source>
</evidence>
<evidence type="ECO:0000256" key="2">
    <source>
        <dbReference type="ARBA" id="ARBA00013165"/>
    </source>
</evidence>
<dbReference type="GO" id="GO:0004822">
    <property type="term" value="F:isoleucine-tRNA ligase activity"/>
    <property type="evidence" value="ECO:0007669"/>
    <property type="project" value="UniProtKB-EC"/>
</dbReference>
<evidence type="ECO:0000256" key="8">
    <source>
        <dbReference type="ARBA" id="ARBA00032665"/>
    </source>
</evidence>
<keyword evidence="6" id="KW-0648">Protein biosynthesis</keyword>
<sequence>MDAQEESQLRAALAAMSLRERLGGPCPVHLKAEELLSMAGRDCPERWAVVYLAVEEFDKIARFLGRQEFIPMFRIFYHDSKTGFTSVHLNPSRSHYALQYCIYRGMQKRMDSTFWRNQPMHEMQRVYKLWSYTAAQPDFSFLPHDLGIAKQHFPSFIMETSWELTLDELRAKVRWWFRATRGSVRVVLLVCVEPGPRGCIIIEKWSAARADSTLKELFIPTRKRLIRITPATPDYDSNGDPVATRSKLARVTGGPLEIKFDDVMLRERSLHLREPTRFVFRDQFFQKYATEVWTHAERSIDWDLVGFLLYSFPVFYLDGDWGLSMCHKWWRFSSFTGAGMRGQSSTAPSFGIMSVKFAQFEEDTLRYWREIDAFKTQLKLTEDGARFSFYDGPPFATGLPHFGHLLTSTIKDIIPRYWSMKGRHVVRRFGWDTHGVPIEYQIDKKHGISGPDAVREMGISKYNEECRAIVMTYADEWKEVIERVGRWVDMENDYKALEAMDANFMESVWWVFKRLFDDGQVYRAYQIMPYSTALCTPLSHMESKQNEKLTQDPAVLVSFPLVGVDGREDTSLVIYTTTPWTLPSNLFIAAHPEFEYLEILDEATGSKYLLAESGLSMLYKDKSKAKYKILNRVKGQQMAGWKYKPLFNYFVEKFGDCFQVILAEYVEEGEGTGLVHQAPAFGQEDYDAAVAAGFIGPHRLPPCPVDEKGCLTAEVPDYAGQHVKIADKAILRDLRPTGRLLVETQITHSDKFCWRSDTQLIRKAVSSWFVKVTNSVELMTANLETTSWTPAFVKDGRFRNWVENAHDWNVSRNRYWGTPLPLWVSDDYEEVVCVGSVDELKRLSGYTGEITDLHRDKIDHITIPSSRGKGQLHRVDEIFDCWFESGSMPYASIHYPFENAKAFEEGHFPADFIAEGLDQTRGWFYTLTVLGNKLLGKSPFRNVLVNGMVLAEDGKKMSKSLNNFPDPLYIVKTYGADALRLYLISSPVVKAEPLRFKEAGVREIVSKVLLPLWNSYKFFAEQAAMFKKNTGGDFTADAALYAGTDRHGHPTNAMDRWILADCQTLLKFIEQEMEGYRLHTVVPELLKRIDNLTNWYIRFNRRRLKGAAGLGHEDTQAALNALLRVLFTMVRALAPFVPFVTEHIYGLLKPYLSPVLGSYRDSRSVHFLPFPTAQESLFDADIERRMAAMQQVIQLGRMARERKNVSLKTPLLRLVVVSDAQTVSDVESLKSYVQEELNVRDMVLSTDEERYGIALEAKADWKALGQKMKGDQLQETEKLQLKKNVQALRKLLPSLTQEQLRAYQRDGKLTLGDIELGAGDLTVARVWTKPVETDDDGGPLWEPAFAADVVVLLDIALHPELADEGLAREVVNRVQRLRKRAGLVPTDEVRMQYAITSNPDGVDFRAILAKRQDLFETTLRGTLEEAESVGEGRVLVHEDHEIAALTLTLRLLEN</sequence>
<evidence type="ECO:0000313" key="13">
    <source>
        <dbReference type="EMBL" id="PWI76714.1"/>
    </source>
</evidence>
<keyword evidence="7 13" id="KW-0030">Aminoacyl-tRNA synthetase</keyword>
<comment type="similarity">
    <text evidence="1">Belongs to the class-I aminoacyl-tRNA synthetase family.</text>
</comment>
<dbReference type="NCBIfam" id="TIGR00392">
    <property type="entry name" value="ileS"/>
    <property type="match status" value="1"/>
</dbReference>
<dbReference type="InterPro" id="IPR002301">
    <property type="entry name" value="Ile-tRNA-ligase"/>
</dbReference>
<dbReference type="FunFam" id="3.40.50.620:FF:000023">
    <property type="entry name" value="Isoleucyl-tRNA synthetase,cytoplasmic"/>
    <property type="match status" value="1"/>
</dbReference>
<dbReference type="Pfam" id="PF19302">
    <property type="entry name" value="DUF5915"/>
    <property type="match status" value="1"/>
</dbReference>
<protein>
    <recommendedName>
        <fullName evidence="10">Isoleucine--tRNA ligase, cytoplasmic</fullName>
        <ecNumber evidence="2">6.1.1.5</ecNumber>
    </recommendedName>
    <alternativeName>
        <fullName evidence="8">Isoleucyl-tRNA synthetase</fullName>
    </alternativeName>
</protein>
<dbReference type="InterPro" id="IPR009008">
    <property type="entry name" value="Val/Leu/Ile-tRNA-synth_edit"/>
</dbReference>
<dbReference type="SUPFAM" id="SSF47323">
    <property type="entry name" value="Anticodon-binding domain of a subclass of class I aminoacyl-tRNA synthetases"/>
    <property type="match status" value="1"/>
</dbReference>
<accession>A0A2U3EQC2</accession>
<organism evidence="13 14">
    <name type="scientific">Purpureocillium lilacinum</name>
    <name type="common">Paecilomyces lilacinus</name>
    <dbReference type="NCBI Taxonomy" id="33203"/>
    <lineage>
        <taxon>Eukaryota</taxon>
        <taxon>Fungi</taxon>
        <taxon>Dikarya</taxon>
        <taxon>Ascomycota</taxon>
        <taxon>Pezizomycotina</taxon>
        <taxon>Sordariomycetes</taxon>
        <taxon>Hypocreomycetidae</taxon>
        <taxon>Hypocreales</taxon>
        <taxon>Ophiocordycipitaceae</taxon>
        <taxon>Purpureocillium</taxon>
    </lineage>
</organism>
<evidence type="ECO:0000259" key="12">
    <source>
        <dbReference type="Pfam" id="PF08264"/>
    </source>
</evidence>
<dbReference type="InterPro" id="IPR013155">
    <property type="entry name" value="M/V/L/I-tRNA-synth_anticd-bd"/>
</dbReference>
<comment type="catalytic activity">
    <reaction evidence="9">
        <text>tRNA(Ile) + L-isoleucine + ATP = L-isoleucyl-tRNA(Ile) + AMP + diphosphate</text>
        <dbReference type="Rhea" id="RHEA:11060"/>
        <dbReference type="Rhea" id="RHEA-COMP:9666"/>
        <dbReference type="Rhea" id="RHEA-COMP:9695"/>
        <dbReference type="ChEBI" id="CHEBI:30616"/>
        <dbReference type="ChEBI" id="CHEBI:33019"/>
        <dbReference type="ChEBI" id="CHEBI:58045"/>
        <dbReference type="ChEBI" id="CHEBI:78442"/>
        <dbReference type="ChEBI" id="CHEBI:78528"/>
        <dbReference type="ChEBI" id="CHEBI:456215"/>
        <dbReference type="EC" id="6.1.1.5"/>
    </reaction>
</comment>
<dbReference type="InterPro" id="IPR014729">
    <property type="entry name" value="Rossmann-like_a/b/a_fold"/>
</dbReference>
<dbReference type="GO" id="GO:0002161">
    <property type="term" value="F:aminoacyl-tRNA deacylase activity"/>
    <property type="evidence" value="ECO:0007669"/>
    <property type="project" value="InterPro"/>
</dbReference>
<dbReference type="SUPFAM" id="SSF50677">
    <property type="entry name" value="ValRS/IleRS/LeuRS editing domain"/>
    <property type="match status" value="1"/>
</dbReference>
<dbReference type="EMBL" id="LCWV01000001">
    <property type="protein sequence ID" value="PWI76714.1"/>
    <property type="molecule type" value="Genomic_DNA"/>
</dbReference>
<evidence type="ECO:0000256" key="3">
    <source>
        <dbReference type="ARBA" id="ARBA00022598"/>
    </source>
</evidence>
<dbReference type="Gene3D" id="3.40.50.620">
    <property type="entry name" value="HUPs"/>
    <property type="match status" value="2"/>
</dbReference>
<dbReference type="CDD" id="cd00818">
    <property type="entry name" value="IleRS_core"/>
    <property type="match status" value="1"/>
</dbReference>
<dbReference type="FunFam" id="1.10.730.10:FF:000004">
    <property type="entry name" value="Isoleucyl-tRNA synthetase, cytoplasmic"/>
    <property type="match status" value="1"/>
</dbReference>
<dbReference type="PRINTS" id="PR00984">
    <property type="entry name" value="TRNASYNTHILE"/>
</dbReference>
<dbReference type="CDD" id="cd07961">
    <property type="entry name" value="Anticodon_Ia_Ile_ABEc"/>
    <property type="match status" value="1"/>
</dbReference>
<dbReference type="GO" id="GO:0000049">
    <property type="term" value="F:tRNA binding"/>
    <property type="evidence" value="ECO:0007669"/>
    <property type="project" value="InterPro"/>
</dbReference>
<dbReference type="PANTHER" id="PTHR42780">
    <property type="entry name" value="SOLEUCYL-TRNA SYNTHETASE"/>
    <property type="match status" value="1"/>
</dbReference>
<name>A0A2U3EQC2_PURLI</name>
<dbReference type="EC" id="6.1.1.5" evidence="2"/>
<keyword evidence="5" id="KW-0067">ATP-binding</keyword>
<evidence type="ECO:0000256" key="10">
    <source>
        <dbReference type="ARBA" id="ARBA00069879"/>
    </source>
</evidence>
<gene>
    <name evidence="13" type="ORF">PCL_03908</name>
</gene>
<evidence type="ECO:0000256" key="6">
    <source>
        <dbReference type="ARBA" id="ARBA00022917"/>
    </source>
</evidence>
<dbReference type="InterPro" id="IPR009080">
    <property type="entry name" value="tRNAsynth_Ia_anticodon-bd"/>
</dbReference>
<dbReference type="GO" id="GO:0006428">
    <property type="term" value="P:isoleucyl-tRNA aminoacylation"/>
    <property type="evidence" value="ECO:0007669"/>
    <property type="project" value="InterPro"/>
</dbReference>
<dbReference type="GO" id="GO:0005524">
    <property type="term" value="F:ATP binding"/>
    <property type="evidence" value="ECO:0007669"/>
    <property type="project" value="UniProtKB-KW"/>
</dbReference>
<dbReference type="Proteomes" id="UP000245956">
    <property type="component" value="Unassembled WGS sequence"/>
</dbReference>
<evidence type="ECO:0000256" key="9">
    <source>
        <dbReference type="ARBA" id="ARBA00048359"/>
    </source>
</evidence>
<keyword evidence="4" id="KW-0547">Nucleotide-binding</keyword>
<dbReference type="Pfam" id="PF00133">
    <property type="entry name" value="tRNA-synt_1"/>
    <property type="match status" value="1"/>
</dbReference>
<reference evidence="13 14" key="1">
    <citation type="journal article" date="2016" name="Front. Microbiol.">
        <title>Genome and transcriptome sequences reveal the specific parasitism of the nematophagous Purpureocillium lilacinum 36-1.</title>
        <authorList>
            <person name="Xie J."/>
            <person name="Li S."/>
            <person name="Mo C."/>
            <person name="Xiao X."/>
            <person name="Peng D."/>
            <person name="Wang G."/>
            <person name="Xiao Y."/>
        </authorList>
    </citation>
    <scope>NUCLEOTIDE SEQUENCE [LARGE SCALE GENOMIC DNA]</scope>
    <source>
        <strain evidence="13 14">36-1</strain>
    </source>
</reference>
<dbReference type="Gene3D" id="3.90.740.10">
    <property type="entry name" value="Valyl/Leucyl/Isoleucyl-tRNA synthetase, editing domain"/>
    <property type="match status" value="1"/>
</dbReference>
<dbReference type="InterPro" id="IPR033709">
    <property type="entry name" value="Anticodon_Ile_ABEc"/>
</dbReference>
<proteinExistence type="inferred from homology"/>
<dbReference type="Pfam" id="PF08264">
    <property type="entry name" value="Anticodon_1"/>
    <property type="match status" value="1"/>
</dbReference>
<comment type="caution">
    <text evidence="13">The sequence shown here is derived from an EMBL/GenBank/DDBJ whole genome shotgun (WGS) entry which is preliminary data.</text>
</comment>
<evidence type="ECO:0000259" key="11">
    <source>
        <dbReference type="Pfam" id="PF00133"/>
    </source>
</evidence>
<dbReference type="FunFam" id="3.40.50.620:FF:000133">
    <property type="entry name" value="Isoleucyl-tRNA synthetase, cytoplasmic"/>
    <property type="match status" value="1"/>
</dbReference>
<feature type="domain" description="Aminoacyl-tRNA synthetase class Ia" evidence="11">
    <location>
        <begin position="365"/>
        <end position="992"/>
    </location>
</feature>
<dbReference type="InterPro" id="IPR002300">
    <property type="entry name" value="aa-tRNA-synth_Ia"/>
</dbReference>
<evidence type="ECO:0000256" key="1">
    <source>
        <dbReference type="ARBA" id="ARBA00005594"/>
    </source>
</evidence>
<feature type="domain" description="Methionyl/Valyl/Leucyl/Isoleucyl-tRNA synthetase anticodon-binding" evidence="12">
    <location>
        <begin position="1055"/>
        <end position="1212"/>
    </location>
</feature>